<evidence type="ECO:0000256" key="4">
    <source>
        <dbReference type="ARBA" id="ARBA00022989"/>
    </source>
</evidence>
<evidence type="ECO:0000256" key="5">
    <source>
        <dbReference type="ARBA" id="ARBA00023136"/>
    </source>
</evidence>
<dbReference type="KEGG" id="tet:TTHERM_000455598"/>
<evidence type="ECO:0000256" key="2">
    <source>
        <dbReference type="ARBA" id="ARBA00006824"/>
    </source>
</evidence>
<feature type="transmembrane region" description="Helical" evidence="6">
    <location>
        <begin position="98"/>
        <end position="117"/>
    </location>
</feature>
<dbReference type="GO" id="GO:0005737">
    <property type="term" value="C:cytoplasm"/>
    <property type="evidence" value="ECO:0007669"/>
    <property type="project" value="TreeGrafter"/>
</dbReference>
<dbReference type="STRING" id="312017.W7XGF6"/>
<dbReference type="EMBL" id="GG662464">
    <property type="protein sequence ID" value="EWS71974.1"/>
    <property type="molecule type" value="Genomic_DNA"/>
</dbReference>
<evidence type="ECO:0000256" key="1">
    <source>
        <dbReference type="ARBA" id="ARBA00004141"/>
    </source>
</evidence>
<dbReference type="GeneID" id="24439065"/>
<reference evidence="8" key="1">
    <citation type="journal article" date="2006" name="PLoS Biol.">
        <title>Macronuclear genome sequence of the ciliate Tetrahymena thermophila, a model eukaryote.</title>
        <authorList>
            <person name="Eisen J.A."/>
            <person name="Coyne R.S."/>
            <person name="Wu M."/>
            <person name="Wu D."/>
            <person name="Thiagarajan M."/>
            <person name="Wortman J.R."/>
            <person name="Badger J.H."/>
            <person name="Ren Q."/>
            <person name="Amedeo P."/>
            <person name="Jones K.M."/>
            <person name="Tallon L.J."/>
            <person name="Delcher A.L."/>
            <person name="Salzberg S.L."/>
            <person name="Silva J.C."/>
            <person name="Haas B.J."/>
            <person name="Majoros W.H."/>
            <person name="Farzad M."/>
            <person name="Carlton J.M."/>
            <person name="Smith R.K. Jr."/>
            <person name="Garg J."/>
            <person name="Pearlman R.E."/>
            <person name="Karrer K.M."/>
            <person name="Sun L."/>
            <person name="Manning G."/>
            <person name="Elde N.C."/>
            <person name="Turkewitz A.P."/>
            <person name="Asai D.J."/>
            <person name="Wilkes D.E."/>
            <person name="Wang Y."/>
            <person name="Cai H."/>
            <person name="Collins K."/>
            <person name="Stewart B.A."/>
            <person name="Lee S.R."/>
            <person name="Wilamowska K."/>
            <person name="Weinberg Z."/>
            <person name="Ruzzo W.L."/>
            <person name="Wloga D."/>
            <person name="Gaertig J."/>
            <person name="Frankel J."/>
            <person name="Tsao C.-C."/>
            <person name="Gorovsky M.A."/>
            <person name="Keeling P.J."/>
            <person name="Waller R.F."/>
            <person name="Patron N.J."/>
            <person name="Cherry J.M."/>
            <person name="Stover N.A."/>
            <person name="Krieger C.J."/>
            <person name="del Toro C."/>
            <person name="Ryder H.F."/>
            <person name="Williamson S.C."/>
            <person name="Barbeau R.A."/>
            <person name="Hamilton E.P."/>
            <person name="Orias E."/>
        </authorList>
    </citation>
    <scope>NUCLEOTIDE SEQUENCE [LARGE SCALE GENOMIC DNA]</scope>
    <source>
        <strain evidence="8">SB210</strain>
    </source>
</reference>
<gene>
    <name evidence="7" type="ORF">TTHERM_000455598</name>
</gene>
<dbReference type="RefSeq" id="XP_012655474.1">
    <property type="nucleotide sequence ID" value="XM_012800020.1"/>
</dbReference>
<comment type="subcellular location">
    <subcellularLocation>
        <location evidence="1">Membrane</location>
        <topology evidence="1">Multi-pass membrane protein</topology>
    </subcellularLocation>
</comment>
<keyword evidence="8" id="KW-1185">Reference proteome</keyword>
<dbReference type="InParanoid" id="W7XGF6"/>
<keyword evidence="3 6" id="KW-0812">Transmembrane</keyword>
<dbReference type="AlphaFoldDB" id="W7XGF6"/>
<evidence type="ECO:0000313" key="7">
    <source>
        <dbReference type="EMBL" id="EWS71974.1"/>
    </source>
</evidence>
<evidence type="ECO:0000313" key="8">
    <source>
        <dbReference type="Proteomes" id="UP000009168"/>
    </source>
</evidence>
<keyword evidence="4 6" id="KW-1133">Transmembrane helix</keyword>
<dbReference type="GO" id="GO:0016020">
    <property type="term" value="C:membrane"/>
    <property type="evidence" value="ECO:0007669"/>
    <property type="project" value="UniProtKB-SubCell"/>
</dbReference>
<feature type="transmembrane region" description="Helical" evidence="6">
    <location>
        <begin position="12"/>
        <end position="35"/>
    </location>
</feature>
<organism evidence="7 8">
    <name type="scientific">Tetrahymena thermophila (strain SB210)</name>
    <dbReference type="NCBI Taxonomy" id="312017"/>
    <lineage>
        <taxon>Eukaryota</taxon>
        <taxon>Sar</taxon>
        <taxon>Alveolata</taxon>
        <taxon>Ciliophora</taxon>
        <taxon>Intramacronucleata</taxon>
        <taxon>Oligohymenophorea</taxon>
        <taxon>Hymenostomatida</taxon>
        <taxon>Tetrahymenina</taxon>
        <taxon>Tetrahymenidae</taxon>
        <taxon>Tetrahymena</taxon>
    </lineage>
</organism>
<dbReference type="OrthoDB" id="430207at2759"/>
<sequence>MINIYKNCLNKYPYLTRMFTSGLILSAADFTYQTFFEKRETYDFKRIGINYTVGFIAAPWLFVWFNKIQPQTLKFLLGKPLNTPIYDKMTKKISYDRLFAKMLLDYFICFPVMQLIYHVNFNILYNNNLESIYNAFETKVTFSLQNYHQAWPVASCLIHLFVPAYLKAICANISGTTWNNYVNYLFSSK</sequence>
<accession>W7XGF6</accession>
<keyword evidence="5 6" id="KW-0472">Membrane</keyword>
<feature type="transmembrane region" description="Helical" evidence="6">
    <location>
        <begin position="47"/>
        <end position="65"/>
    </location>
</feature>
<protein>
    <submittedName>
        <fullName evidence="7">Mpv17/pmp22 family protein</fullName>
    </submittedName>
</protein>
<evidence type="ECO:0000256" key="3">
    <source>
        <dbReference type="ARBA" id="ARBA00022692"/>
    </source>
</evidence>
<dbReference type="PANTHER" id="PTHR11266">
    <property type="entry name" value="PEROXISOMAL MEMBRANE PROTEIN 2, PXMP2 MPV17"/>
    <property type="match status" value="1"/>
</dbReference>
<name>W7XGF6_TETTS</name>
<proteinExistence type="inferred from homology"/>
<evidence type="ECO:0000256" key="6">
    <source>
        <dbReference type="RuleBase" id="RU363053"/>
    </source>
</evidence>
<dbReference type="InterPro" id="IPR007248">
    <property type="entry name" value="Mpv17_PMP22"/>
</dbReference>
<comment type="similarity">
    <text evidence="2 6">Belongs to the peroxisomal membrane protein PXMP2/4 family.</text>
</comment>
<dbReference type="Proteomes" id="UP000009168">
    <property type="component" value="Unassembled WGS sequence"/>
</dbReference>